<organism evidence="1 2">
    <name type="scientific">Lindgomyces ingoldianus</name>
    <dbReference type="NCBI Taxonomy" id="673940"/>
    <lineage>
        <taxon>Eukaryota</taxon>
        <taxon>Fungi</taxon>
        <taxon>Dikarya</taxon>
        <taxon>Ascomycota</taxon>
        <taxon>Pezizomycotina</taxon>
        <taxon>Dothideomycetes</taxon>
        <taxon>Pleosporomycetidae</taxon>
        <taxon>Pleosporales</taxon>
        <taxon>Lindgomycetaceae</taxon>
        <taxon>Lindgomyces</taxon>
    </lineage>
</organism>
<dbReference type="EMBL" id="MU003528">
    <property type="protein sequence ID" value="KAF2465719.1"/>
    <property type="molecule type" value="Genomic_DNA"/>
</dbReference>
<protein>
    <submittedName>
        <fullName evidence="1">Kinase-like protein</fullName>
    </submittedName>
</protein>
<dbReference type="Proteomes" id="UP000799755">
    <property type="component" value="Unassembled WGS sequence"/>
</dbReference>
<evidence type="ECO:0000313" key="2">
    <source>
        <dbReference type="Proteomes" id="UP000799755"/>
    </source>
</evidence>
<accession>A0ACB6QFC1</accession>
<name>A0ACB6QFC1_9PLEO</name>
<comment type="caution">
    <text evidence="1">The sequence shown here is derived from an EMBL/GenBank/DDBJ whole genome shotgun (WGS) entry which is preliminary data.</text>
</comment>
<keyword evidence="2" id="KW-1185">Reference proteome</keyword>
<reference evidence="1" key="1">
    <citation type="journal article" date="2020" name="Stud. Mycol.">
        <title>101 Dothideomycetes genomes: a test case for predicting lifestyles and emergence of pathogens.</title>
        <authorList>
            <person name="Haridas S."/>
            <person name="Albert R."/>
            <person name="Binder M."/>
            <person name="Bloem J."/>
            <person name="Labutti K."/>
            <person name="Salamov A."/>
            <person name="Andreopoulos B."/>
            <person name="Baker S."/>
            <person name="Barry K."/>
            <person name="Bills G."/>
            <person name="Bluhm B."/>
            <person name="Cannon C."/>
            <person name="Castanera R."/>
            <person name="Culley D."/>
            <person name="Daum C."/>
            <person name="Ezra D."/>
            <person name="Gonzalez J."/>
            <person name="Henrissat B."/>
            <person name="Kuo A."/>
            <person name="Liang C."/>
            <person name="Lipzen A."/>
            <person name="Lutzoni F."/>
            <person name="Magnuson J."/>
            <person name="Mondo S."/>
            <person name="Nolan M."/>
            <person name="Ohm R."/>
            <person name="Pangilinan J."/>
            <person name="Park H.-J."/>
            <person name="Ramirez L."/>
            <person name="Alfaro M."/>
            <person name="Sun H."/>
            <person name="Tritt A."/>
            <person name="Yoshinaga Y."/>
            <person name="Zwiers L.-H."/>
            <person name="Turgeon B."/>
            <person name="Goodwin S."/>
            <person name="Spatafora J."/>
            <person name="Crous P."/>
            <person name="Grigoriev I."/>
        </authorList>
    </citation>
    <scope>NUCLEOTIDE SEQUENCE</scope>
    <source>
        <strain evidence="1">ATCC 200398</strain>
    </source>
</reference>
<sequence length="665" mass="76304">MPFVLTYSFVFIAFVILALYKFLQGLLPQGLPSLTTSQFSYGNQSVSIRLLTKTEPKKPVNPNMSSARLPERSKLGLEDPRVFKCFDRGDKYFWDENRSSRSSNVSITRSTAQLNNIIEKIAETLDNAAQAYPAGSYRYFIPRSELSSVTDINTVHSVLRSLLCCNVFSPTDISTLAHEICFGSGTRCHRPCSKLLALLILSDCHEDLITLIDEGMDDHCLPLEMVTGSRPLRCRNPQHNHRVINDYSSKKRREFHQWSYAVKAPYFTKPKNQHVHYVLEHNDVLPILQAEDHTALGALRVTQPRAKAPKQAECVSTYGGFSHVQRVKFHPSHIQFGPENHLNGEKPFALKKLRSKNVDDFNKELASLLTFQGGDYKHLIQLLVTFEIKGAQGSDSSEFHLVFPWADGTLWDFWNLYQDPEQRSTRSLWMAEQCYELAIALQLVHNERDQNLRKLTDVDKNDYDLYGRHGDVKAENTLWFGSRDILVMTDFGLGRLHSKISVSNDTRSSEGTMTYRAPEIDTREGKITRACDIYSMGCMFLEFITWHLEGWKSVSDDLPNSRMGEDHHGFHTDTFFQIVETPGEPQIAITKPQVTRWISRLKQHPKCTQFHLDFLELVEERMLEPKAQKRIKSPDLTRRLGVLWKTCRTDSEYWKLPASPSKLPN</sequence>
<proteinExistence type="predicted"/>
<evidence type="ECO:0000313" key="1">
    <source>
        <dbReference type="EMBL" id="KAF2465719.1"/>
    </source>
</evidence>
<gene>
    <name evidence="1" type="ORF">BDR25DRAFT_318188</name>
</gene>